<comment type="caution">
    <text evidence="1">The sequence shown here is derived from an EMBL/GenBank/DDBJ whole genome shotgun (WGS) entry which is preliminary data.</text>
</comment>
<gene>
    <name evidence="1" type="ORF">ucyna2_00054</name>
</gene>
<organism evidence="1 2">
    <name type="scientific">Candidatus Atelocyanobacterium thalassa isolate SIO64986</name>
    <dbReference type="NCBI Taxonomy" id="1527444"/>
    <lineage>
        <taxon>Bacteria</taxon>
        <taxon>Bacillati</taxon>
        <taxon>Cyanobacteriota</taxon>
        <taxon>Cyanophyceae</taxon>
        <taxon>Oscillatoriophycideae</taxon>
        <taxon>Chroococcales</taxon>
        <taxon>Aphanothecaceae</taxon>
        <taxon>Candidatus Atelocyanobacterium</taxon>
        <taxon>Candidatus Atelocyanobacterium thalassae</taxon>
    </lineage>
</organism>
<sequence length="69" mass="8404">MLSLSRWGIFIGLRRSQDKTIWTTVDILRLIIETLWRVLYMMHRFIIIPRVTGRMSVKTTHLKWIKTIY</sequence>
<evidence type="ECO:0000313" key="1">
    <source>
        <dbReference type="EMBL" id="KFF41996.1"/>
    </source>
</evidence>
<dbReference type="EMBL" id="JPSP01000001">
    <property type="protein sequence ID" value="KFF41996.1"/>
    <property type="molecule type" value="Genomic_DNA"/>
</dbReference>
<protein>
    <submittedName>
        <fullName evidence="1">Uncharacterized protein</fullName>
    </submittedName>
</protein>
<accession>A0A086CII2</accession>
<name>A0A086CII2_9CHRO</name>
<dbReference type="Proteomes" id="UP000028922">
    <property type="component" value="Unassembled WGS sequence"/>
</dbReference>
<proteinExistence type="predicted"/>
<dbReference type="STRING" id="1527444.ucyna2_00054"/>
<reference evidence="1 2" key="1">
    <citation type="submission" date="2014-08" db="EMBL/GenBank/DDBJ databases">
        <title>Comparative genomics reveals surprising divergence of two closely related strains of uncultivated UCYN-A cyanobacteria.</title>
        <authorList>
            <person name="Bombar D."/>
            <person name="Heller P."/>
            <person name="Sanchez-Baracaldo P."/>
            <person name="Carter B.J."/>
            <person name="Zert J.P."/>
        </authorList>
    </citation>
    <scope>NUCLEOTIDE SEQUENCE [LARGE SCALE GENOMIC DNA]</scope>
</reference>
<dbReference type="AlphaFoldDB" id="A0A086CII2"/>
<dbReference type="eggNOG" id="COG1215">
    <property type="taxonomic scope" value="Bacteria"/>
</dbReference>
<evidence type="ECO:0000313" key="2">
    <source>
        <dbReference type="Proteomes" id="UP000028922"/>
    </source>
</evidence>